<reference evidence="1" key="2">
    <citation type="submission" date="2022-01" db="EMBL/GenBank/DDBJ databases">
        <authorList>
            <person name="Yamashiro T."/>
            <person name="Shiraishi A."/>
            <person name="Satake H."/>
            <person name="Nakayama K."/>
        </authorList>
    </citation>
    <scope>NUCLEOTIDE SEQUENCE</scope>
</reference>
<dbReference type="EMBL" id="BQNB010011550">
    <property type="protein sequence ID" value="GJS92018.1"/>
    <property type="molecule type" value="Genomic_DNA"/>
</dbReference>
<accession>A0ABQ4ZTD2</accession>
<protein>
    <submittedName>
        <fullName evidence="1">Uncharacterized protein</fullName>
    </submittedName>
</protein>
<sequence>MSHKVQQHRTSTDSVVNQIRCTPMSQESTQWLDHMIKEQLRDEKFKANEDAEDLITRNGRVKRYQLTGLLEEEYKKRTCIEKRALQRITELESQIKKERSKTFTNGRGLPNA</sequence>
<evidence type="ECO:0000313" key="1">
    <source>
        <dbReference type="EMBL" id="GJS92018.1"/>
    </source>
</evidence>
<reference evidence="1" key="1">
    <citation type="journal article" date="2022" name="Int. J. Mol. Sci.">
        <title>Draft Genome of Tanacetum Coccineum: Genomic Comparison of Closely Related Tanacetum-Family Plants.</title>
        <authorList>
            <person name="Yamashiro T."/>
            <person name="Shiraishi A."/>
            <person name="Nakayama K."/>
            <person name="Satake H."/>
        </authorList>
    </citation>
    <scope>NUCLEOTIDE SEQUENCE</scope>
</reference>
<name>A0ABQ4ZTD2_9ASTR</name>
<dbReference type="Proteomes" id="UP001151760">
    <property type="component" value="Unassembled WGS sequence"/>
</dbReference>
<keyword evidence="2" id="KW-1185">Reference proteome</keyword>
<evidence type="ECO:0000313" key="2">
    <source>
        <dbReference type="Proteomes" id="UP001151760"/>
    </source>
</evidence>
<dbReference type="PANTHER" id="PTHR36390">
    <property type="entry name" value="MYOSIN HEAVY CHAIN-LIKE PROTEIN"/>
    <property type="match status" value="1"/>
</dbReference>
<dbReference type="PANTHER" id="PTHR36390:SF1">
    <property type="entry name" value="MYOSIN HEAVY CHAIN-LIKE PROTEIN"/>
    <property type="match status" value="1"/>
</dbReference>
<organism evidence="1 2">
    <name type="scientific">Tanacetum coccineum</name>
    <dbReference type="NCBI Taxonomy" id="301880"/>
    <lineage>
        <taxon>Eukaryota</taxon>
        <taxon>Viridiplantae</taxon>
        <taxon>Streptophyta</taxon>
        <taxon>Embryophyta</taxon>
        <taxon>Tracheophyta</taxon>
        <taxon>Spermatophyta</taxon>
        <taxon>Magnoliopsida</taxon>
        <taxon>eudicotyledons</taxon>
        <taxon>Gunneridae</taxon>
        <taxon>Pentapetalae</taxon>
        <taxon>asterids</taxon>
        <taxon>campanulids</taxon>
        <taxon>Asterales</taxon>
        <taxon>Asteraceae</taxon>
        <taxon>Asteroideae</taxon>
        <taxon>Anthemideae</taxon>
        <taxon>Anthemidinae</taxon>
        <taxon>Tanacetum</taxon>
    </lineage>
</organism>
<proteinExistence type="predicted"/>
<gene>
    <name evidence="1" type="ORF">Tco_0774654</name>
</gene>
<comment type="caution">
    <text evidence="1">The sequence shown here is derived from an EMBL/GenBank/DDBJ whole genome shotgun (WGS) entry which is preliminary data.</text>
</comment>